<keyword evidence="2" id="KW-1185">Reference proteome</keyword>
<dbReference type="EMBL" id="CAJVQC010004817">
    <property type="protein sequence ID" value="CAG8545607.1"/>
    <property type="molecule type" value="Genomic_DNA"/>
</dbReference>
<evidence type="ECO:0000313" key="1">
    <source>
        <dbReference type="EMBL" id="CAG8545607.1"/>
    </source>
</evidence>
<name>A0ACA9LUS0_9GLOM</name>
<accession>A0ACA9LUS0</accession>
<dbReference type="Proteomes" id="UP000789920">
    <property type="component" value="Unassembled WGS sequence"/>
</dbReference>
<organism evidence="1 2">
    <name type="scientific">Racocetra persica</name>
    <dbReference type="NCBI Taxonomy" id="160502"/>
    <lineage>
        <taxon>Eukaryota</taxon>
        <taxon>Fungi</taxon>
        <taxon>Fungi incertae sedis</taxon>
        <taxon>Mucoromycota</taxon>
        <taxon>Glomeromycotina</taxon>
        <taxon>Glomeromycetes</taxon>
        <taxon>Diversisporales</taxon>
        <taxon>Gigasporaceae</taxon>
        <taxon>Racocetra</taxon>
    </lineage>
</organism>
<sequence>TIIKIKYIKQNETKDAKSISVWAIGLYPVGHEDNEIEVVLYIPHHPNERDPETQAIFRKDEYYSVGGKIVPNNYAGIATSTHLIIGDKTSKSNKCPLKVSLIGSPKEKLNTIENTDDSVLEIIIADYITQEYEFMESIIFVVGQMEIIDNKSKLLNIHQNITKNLKDTPVTQTPPATTSSDIEGKLSVKRRRSEKTNQPINNNYKSETNKTIFTKPGQEEHEKPTKKNKSQKNHIHNQTKTKECPVRSTCNAKNPQYSTVDIESDEE</sequence>
<protein>
    <submittedName>
        <fullName evidence="1">12889_t:CDS:1</fullName>
    </submittedName>
</protein>
<proteinExistence type="predicted"/>
<reference evidence="1" key="1">
    <citation type="submission" date="2021-06" db="EMBL/GenBank/DDBJ databases">
        <authorList>
            <person name="Kallberg Y."/>
            <person name="Tangrot J."/>
            <person name="Rosling A."/>
        </authorList>
    </citation>
    <scope>NUCLEOTIDE SEQUENCE</scope>
    <source>
        <strain evidence="1">MA461A</strain>
    </source>
</reference>
<evidence type="ECO:0000313" key="2">
    <source>
        <dbReference type="Proteomes" id="UP000789920"/>
    </source>
</evidence>
<feature type="non-terminal residue" evidence="1">
    <location>
        <position position="1"/>
    </location>
</feature>
<comment type="caution">
    <text evidence="1">The sequence shown here is derived from an EMBL/GenBank/DDBJ whole genome shotgun (WGS) entry which is preliminary data.</text>
</comment>
<gene>
    <name evidence="1" type="ORF">RPERSI_LOCUS3738</name>
</gene>